<feature type="region of interest" description="Disordered" evidence="1">
    <location>
        <begin position="152"/>
        <end position="172"/>
    </location>
</feature>
<organism evidence="2 3">
    <name type="scientific">Acropora cervicornis</name>
    <name type="common">Staghorn coral</name>
    <dbReference type="NCBI Taxonomy" id="6130"/>
    <lineage>
        <taxon>Eukaryota</taxon>
        <taxon>Metazoa</taxon>
        <taxon>Cnidaria</taxon>
        <taxon>Anthozoa</taxon>
        <taxon>Hexacorallia</taxon>
        <taxon>Scleractinia</taxon>
        <taxon>Astrocoeniina</taxon>
        <taxon>Acroporidae</taxon>
        <taxon>Acropora</taxon>
    </lineage>
</organism>
<name>A0AAD9QVQ6_ACRCE</name>
<proteinExistence type="predicted"/>
<dbReference type="Proteomes" id="UP001249851">
    <property type="component" value="Unassembled WGS sequence"/>
</dbReference>
<reference evidence="2" key="2">
    <citation type="journal article" date="2023" name="Science">
        <title>Genomic signatures of disease resistance in endangered staghorn corals.</title>
        <authorList>
            <person name="Vollmer S.V."/>
            <person name="Selwyn J.D."/>
            <person name="Despard B.A."/>
            <person name="Roesel C.L."/>
        </authorList>
    </citation>
    <scope>NUCLEOTIDE SEQUENCE</scope>
    <source>
        <strain evidence="2">K2</strain>
    </source>
</reference>
<reference evidence="2" key="1">
    <citation type="journal article" date="2023" name="G3 (Bethesda)">
        <title>Whole genome assembly and annotation of the endangered Caribbean coral Acropora cervicornis.</title>
        <authorList>
            <person name="Selwyn J.D."/>
            <person name="Vollmer S.V."/>
        </authorList>
    </citation>
    <scope>NUCLEOTIDE SEQUENCE</scope>
    <source>
        <strain evidence="2">K2</strain>
    </source>
</reference>
<comment type="caution">
    <text evidence="2">The sequence shown here is derived from an EMBL/GenBank/DDBJ whole genome shotgun (WGS) entry which is preliminary data.</text>
</comment>
<dbReference type="EMBL" id="JARQWQ010000012">
    <property type="protein sequence ID" value="KAK2568432.1"/>
    <property type="molecule type" value="Genomic_DNA"/>
</dbReference>
<sequence length="239" mass="27378">MSIETCVYSTEFHLCTLRRTVVQQLKEQKYILAIRLVMRNPRSGTPSPRYLRCDDEQEISPSRRPHLITPHLPSLDEGSMNCKMLAKMTISPVFSLAETGKSEILDLGESRFVTRRGKVVKLAFDSRNDPSKEIPKLPTLDKRDILTERKLQVSSANSNRRSSRQAQLKKSFSQPAILSKTDNFPKLNTCDLYRRQNLEPDGRSAELRRHIQQENVDYDLVTSKAVILERYLNSQSTAA</sequence>
<keyword evidence="3" id="KW-1185">Reference proteome</keyword>
<gene>
    <name evidence="2" type="ORF">P5673_007470</name>
</gene>
<accession>A0AAD9QVQ6</accession>
<dbReference type="AlphaFoldDB" id="A0AAD9QVQ6"/>
<protein>
    <submittedName>
        <fullName evidence="2">Uncharacterized protein</fullName>
    </submittedName>
</protein>
<evidence type="ECO:0000313" key="3">
    <source>
        <dbReference type="Proteomes" id="UP001249851"/>
    </source>
</evidence>
<feature type="compositionally biased region" description="Low complexity" evidence="1">
    <location>
        <begin position="154"/>
        <end position="166"/>
    </location>
</feature>
<evidence type="ECO:0000313" key="2">
    <source>
        <dbReference type="EMBL" id="KAK2568432.1"/>
    </source>
</evidence>
<evidence type="ECO:0000256" key="1">
    <source>
        <dbReference type="SAM" id="MobiDB-lite"/>
    </source>
</evidence>